<accession>A0ABY8H956</accession>
<evidence type="ECO:0000256" key="2">
    <source>
        <dbReference type="SAM" id="Phobius"/>
    </source>
</evidence>
<evidence type="ECO:0000313" key="4">
    <source>
        <dbReference type="Proteomes" id="UP001219037"/>
    </source>
</evidence>
<feature type="region of interest" description="Disordered" evidence="1">
    <location>
        <begin position="114"/>
        <end position="158"/>
    </location>
</feature>
<feature type="region of interest" description="Disordered" evidence="1">
    <location>
        <begin position="31"/>
        <end position="66"/>
    </location>
</feature>
<name>A0ABY8H956_9MICC</name>
<keyword evidence="2" id="KW-1133">Transmembrane helix</keyword>
<gene>
    <name evidence="3" type="ORF">P8192_03420</name>
</gene>
<organism evidence="3 4">
    <name type="scientific">Citricoccus muralis</name>
    <dbReference type="NCBI Taxonomy" id="169134"/>
    <lineage>
        <taxon>Bacteria</taxon>
        <taxon>Bacillati</taxon>
        <taxon>Actinomycetota</taxon>
        <taxon>Actinomycetes</taxon>
        <taxon>Micrococcales</taxon>
        <taxon>Micrococcaceae</taxon>
        <taxon>Citricoccus</taxon>
    </lineage>
</organism>
<feature type="transmembrane region" description="Helical" evidence="2">
    <location>
        <begin position="6"/>
        <end position="24"/>
    </location>
</feature>
<dbReference type="EMBL" id="CP121252">
    <property type="protein sequence ID" value="WFP17188.1"/>
    <property type="molecule type" value="Genomic_DNA"/>
</dbReference>
<dbReference type="RefSeq" id="WP_278158524.1">
    <property type="nucleotide sequence ID" value="NZ_CP121252.1"/>
</dbReference>
<reference evidence="3 4" key="1">
    <citation type="submission" date="2023-04" db="EMBL/GenBank/DDBJ databases">
        <title>Funneling lignin-derived compounds into biodiesel using alkali-halophilic Citricoccus sp. P2.</title>
        <authorList>
            <person name="Luo C.-B."/>
        </authorList>
    </citation>
    <scope>NUCLEOTIDE SEQUENCE [LARGE SCALE GENOMIC DNA]</scope>
    <source>
        <strain evidence="3 4">P2</strain>
    </source>
</reference>
<sequence>MEYLVPVLIIAVVALIAVGVGVFISRASKRAGAAGSGGSSAPRKRRGLANRVSPEAAAEASARMDQETHREVYRRIAAGQAAEAAVLYRNATGVGTMDAMFDVQSLASYPQQWNPVADVDPTADDDAADQSAAAPVQDQASAPSVIEKRESTPEVTDLTVPDDWQTEAPSADQPFHVEVVRPEGTVQLSSDELPAWLKDQITALVRDQRVEEAASMLAEHTLLTDNESLDLLRIIAQEQGKQDD</sequence>
<proteinExistence type="predicted"/>
<feature type="compositionally biased region" description="Low complexity" evidence="1">
    <location>
        <begin position="129"/>
        <end position="144"/>
    </location>
</feature>
<keyword evidence="2" id="KW-0472">Membrane</keyword>
<keyword evidence="4" id="KW-1185">Reference proteome</keyword>
<evidence type="ECO:0000313" key="3">
    <source>
        <dbReference type="EMBL" id="WFP17188.1"/>
    </source>
</evidence>
<protein>
    <submittedName>
        <fullName evidence="3">Uncharacterized protein</fullName>
    </submittedName>
</protein>
<evidence type="ECO:0000256" key="1">
    <source>
        <dbReference type="SAM" id="MobiDB-lite"/>
    </source>
</evidence>
<keyword evidence="2" id="KW-0812">Transmembrane</keyword>
<dbReference type="Proteomes" id="UP001219037">
    <property type="component" value="Chromosome"/>
</dbReference>